<evidence type="ECO:0000313" key="10">
    <source>
        <dbReference type="EMBL" id="NNU60468.1"/>
    </source>
</evidence>
<dbReference type="EMBL" id="OOFM01000004">
    <property type="protein sequence ID" value="SPL64069.1"/>
    <property type="molecule type" value="Genomic_DNA"/>
</dbReference>
<evidence type="ECO:0000259" key="6">
    <source>
        <dbReference type="Pfam" id="PF00460"/>
    </source>
</evidence>
<proteinExistence type="inferred from homology"/>
<dbReference type="PROSITE" id="PS00588">
    <property type="entry name" value="FLAGELLA_BB_ROD"/>
    <property type="match status" value="1"/>
</dbReference>
<comment type="similarity">
    <text evidence="2 5">Belongs to the flagella basal body rod proteins family.</text>
</comment>
<dbReference type="InterPro" id="IPR037925">
    <property type="entry name" value="FlgE/F/G-like"/>
</dbReference>
<dbReference type="RefSeq" id="WP_109367881.1">
    <property type="nucleotide sequence ID" value="NZ_JABFCY010000005.1"/>
</dbReference>
<dbReference type="Proteomes" id="UP000246073">
    <property type="component" value="Unassembled WGS sequence"/>
</dbReference>
<dbReference type="AlphaFoldDB" id="A0A2P9HJ02"/>
<dbReference type="Pfam" id="PF00460">
    <property type="entry name" value="Flg_bb_rod"/>
    <property type="match status" value="1"/>
</dbReference>
<name>A0A2P9HJ02_9HYPH</name>
<evidence type="ECO:0000256" key="5">
    <source>
        <dbReference type="RuleBase" id="RU362116"/>
    </source>
</evidence>
<keyword evidence="11" id="KW-0969">Cilium</keyword>
<evidence type="ECO:0000313" key="13">
    <source>
        <dbReference type="Proteomes" id="UP000574931"/>
    </source>
</evidence>
<gene>
    <name evidence="10" type="ORF">HKX02_09380</name>
    <name evidence="11" type="ORF">OHAE_4001</name>
</gene>
<organism evidence="11 12">
    <name type="scientific">Ochrobactrum soli</name>
    <dbReference type="NCBI Taxonomy" id="2448455"/>
    <lineage>
        <taxon>Bacteria</taxon>
        <taxon>Pseudomonadati</taxon>
        <taxon>Pseudomonadota</taxon>
        <taxon>Alphaproteobacteria</taxon>
        <taxon>Hyphomicrobiales</taxon>
        <taxon>Brucellaceae</taxon>
        <taxon>Brucella/Ochrobactrum group</taxon>
        <taxon>Ochrobactrum</taxon>
    </lineage>
</organism>
<feature type="domain" description="Flagellar hook protein FlgE/F/G-like D1" evidence="9">
    <location>
        <begin position="84"/>
        <end position="138"/>
    </location>
</feature>
<evidence type="ECO:0000256" key="4">
    <source>
        <dbReference type="ARBA" id="ARBA00023143"/>
    </source>
</evidence>
<keyword evidence="11" id="KW-0282">Flagellum</keyword>
<dbReference type="InterPro" id="IPR020013">
    <property type="entry name" value="Flagellar_FlgE/F/G"/>
</dbReference>
<reference evidence="12" key="2">
    <citation type="submission" date="2017-12" db="EMBL/GenBank/DDBJ databases">
        <authorList>
            <person name="Diaz M."/>
        </authorList>
    </citation>
    <scope>NUCLEOTIDE SEQUENCE [LARGE SCALE GENOMIC DNA]</scope>
    <source>
        <strain evidence="12">FI11154</strain>
    </source>
</reference>
<feature type="domain" description="Flagellar hook protein FlgE D2" evidence="8">
    <location>
        <begin position="162"/>
        <end position="274"/>
    </location>
</feature>
<dbReference type="InterPro" id="IPR037058">
    <property type="entry name" value="Falgellar_hook_FlgE_sf"/>
</dbReference>
<keyword evidence="4 5" id="KW-0975">Bacterial flagellum</keyword>
<feature type="domain" description="Flagellar basal-body/hook protein C-terminal" evidence="7">
    <location>
        <begin position="348"/>
        <end position="393"/>
    </location>
</feature>
<evidence type="ECO:0000259" key="9">
    <source>
        <dbReference type="Pfam" id="PF22692"/>
    </source>
</evidence>
<evidence type="ECO:0000256" key="2">
    <source>
        <dbReference type="ARBA" id="ARBA00009677"/>
    </source>
</evidence>
<sequence>MSLYGMMRTGVSGMNAQANRLSAVADNIANASTIGYKRAETQFSSLVLPSSGGQYNSGSVLTSVRYGISDQGGIRSTSSTTDLAIDGNGYFLVQGADGATYLTRAGSFVPDKDGNLVNTAGYYLLGSADGNVAPDLNGLSIVNVNAPDLTAIGSTNGTFTVNLPTTDTPPATAGDYNHKTSLISYNNAGEAVKLDVYFTKNADDTWSVSVKNAADNVEIGTGTLTFDPATGAVVSGGNISVDLTGYNGGTLDLNLGASTARTGNYTISQATINGQAPSSLQSVDVGADGSVVAIYENGSQQVLYRLPLATVASPDRMTVVSGNVFSPSAASGGVRVGYPQGDGMGKIMSGSLEESNADIAQELTDMIEAQRSYTANSKVFQTGSELMDVLVNLKR</sequence>
<dbReference type="Proteomes" id="UP000574931">
    <property type="component" value="Unassembled WGS sequence"/>
</dbReference>
<keyword evidence="11" id="KW-0966">Cell projection</keyword>
<dbReference type="Pfam" id="PF22692">
    <property type="entry name" value="LlgE_F_G_D1"/>
    <property type="match status" value="1"/>
</dbReference>
<comment type="subcellular location">
    <subcellularLocation>
        <location evidence="1 5">Bacterial flagellum basal body</location>
    </subcellularLocation>
</comment>
<evidence type="ECO:0000256" key="1">
    <source>
        <dbReference type="ARBA" id="ARBA00004117"/>
    </source>
</evidence>
<evidence type="ECO:0000259" key="7">
    <source>
        <dbReference type="Pfam" id="PF06429"/>
    </source>
</evidence>
<dbReference type="PANTHER" id="PTHR30435:SF1">
    <property type="entry name" value="FLAGELLAR HOOK PROTEIN FLGE"/>
    <property type="match status" value="1"/>
</dbReference>
<dbReference type="GO" id="GO:0009424">
    <property type="term" value="C:bacterial-type flagellum hook"/>
    <property type="evidence" value="ECO:0007669"/>
    <property type="project" value="TreeGrafter"/>
</dbReference>
<feature type="domain" description="Flagellar basal body rod protein N-terminal" evidence="6">
    <location>
        <begin position="7"/>
        <end position="37"/>
    </location>
</feature>
<evidence type="ECO:0000313" key="11">
    <source>
        <dbReference type="EMBL" id="SPL64069.1"/>
    </source>
</evidence>
<dbReference type="PANTHER" id="PTHR30435">
    <property type="entry name" value="FLAGELLAR PROTEIN"/>
    <property type="match status" value="1"/>
</dbReference>
<dbReference type="GO" id="GO:0071978">
    <property type="term" value="P:bacterial-type flagellum-dependent swarming motility"/>
    <property type="evidence" value="ECO:0007669"/>
    <property type="project" value="TreeGrafter"/>
</dbReference>
<evidence type="ECO:0000259" key="8">
    <source>
        <dbReference type="Pfam" id="PF07559"/>
    </source>
</evidence>
<comment type="function">
    <text evidence="5">A flexible structure which links the flagellar filament to the drive apparatus in the basal body.</text>
</comment>
<dbReference type="Pfam" id="PF06429">
    <property type="entry name" value="Flg_bbr_C"/>
    <property type="match status" value="1"/>
</dbReference>
<dbReference type="InterPro" id="IPR019776">
    <property type="entry name" value="Flagellar_basal_body_rod_CS"/>
</dbReference>
<dbReference type="GO" id="GO:0005829">
    <property type="term" value="C:cytosol"/>
    <property type="evidence" value="ECO:0007669"/>
    <property type="project" value="TreeGrafter"/>
</dbReference>
<evidence type="ECO:0000256" key="3">
    <source>
        <dbReference type="ARBA" id="ARBA00019015"/>
    </source>
</evidence>
<dbReference type="Pfam" id="PF07559">
    <property type="entry name" value="FlgE_D2"/>
    <property type="match status" value="1"/>
</dbReference>
<dbReference type="InterPro" id="IPR010930">
    <property type="entry name" value="Flg_bb/hook_C_dom"/>
</dbReference>
<dbReference type="Gene3D" id="2.60.98.20">
    <property type="entry name" value="Flagellar hook protein FlgE"/>
    <property type="match status" value="1"/>
</dbReference>
<reference evidence="10 13" key="3">
    <citation type="submission" date="2020-05" db="EMBL/GenBank/DDBJ databases">
        <title>Draft Genome Sequence of Ochrobactrum soli Isolated from Stable Fly Gut.</title>
        <authorList>
            <person name="Pileggi M.T."/>
            <person name="Vazhakkala L.J."/>
            <person name="Wong C.N."/>
        </authorList>
    </citation>
    <scope>NUCLEOTIDE SEQUENCE [LARGE SCALE GENOMIC DNA]</scope>
    <source>
        <strain evidence="10 13">MTP-C0764</strain>
    </source>
</reference>
<dbReference type="EMBL" id="JABFCY010000005">
    <property type="protein sequence ID" value="NNU60468.1"/>
    <property type="molecule type" value="Genomic_DNA"/>
</dbReference>
<evidence type="ECO:0000313" key="12">
    <source>
        <dbReference type="Proteomes" id="UP000246073"/>
    </source>
</evidence>
<dbReference type="NCBIfam" id="TIGR03506">
    <property type="entry name" value="FlgEFG_subfam"/>
    <property type="match status" value="1"/>
</dbReference>
<keyword evidence="13" id="KW-1185">Reference proteome</keyword>
<accession>A0A2P9HJ02</accession>
<protein>
    <recommendedName>
        <fullName evidence="3 5">Flagellar hook protein FlgE</fullName>
    </recommendedName>
</protein>
<dbReference type="InterPro" id="IPR011491">
    <property type="entry name" value="FlgE_D2"/>
</dbReference>
<reference evidence="11" key="1">
    <citation type="submission" date="2017-12" db="EMBL/GenBank/DDBJ databases">
        <authorList>
            <person name="Hurst M.R.H."/>
        </authorList>
    </citation>
    <scope>NUCLEOTIDE SEQUENCE [LARGE SCALE GENOMIC DNA]</scope>
    <source>
        <strain evidence="11">FI11154</strain>
    </source>
</reference>
<dbReference type="InterPro" id="IPR001444">
    <property type="entry name" value="Flag_bb_rod_N"/>
</dbReference>
<dbReference type="InterPro" id="IPR053967">
    <property type="entry name" value="LlgE_F_G-like_D1"/>
</dbReference>
<dbReference type="GO" id="GO:0009425">
    <property type="term" value="C:bacterial-type flagellum basal body"/>
    <property type="evidence" value="ECO:0007669"/>
    <property type="project" value="UniProtKB-SubCell"/>
</dbReference>
<dbReference type="SUPFAM" id="SSF117143">
    <property type="entry name" value="Flagellar hook protein flgE"/>
    <property type="match status" value="1"/>
</dbReference>